<gene>
    <name evidence="3" type="ORF">SAMN05443507_103149</name>
</gene>
<name>A0A1M6M211_9BACL</name>
<sequence>MKLLLASEALAEHVVDVLGVRFHRVTSNEAVESILHWISEKSRRMVITAGPEFVMQAKENPEMMRISRSADLVTADGVGVVWAAARMGRPVPERVTGVDLGLDIFAEAMRRHTSLRVYLLGASPESLQACMATLQQRFPLHQFQGHHGYYQNQDWPQILKEIESFQPHLWLVGLGQPRQEMLIYKNLAHLPPCVALGIGGSIDVWGGTIQRAPHVFRRLNLEWLYRLLKEPKRLRRQMALPRFAWQMLRQQRPYS</sequence>
<keyword evidence="4" id="KW-1185">Reference proteome</keyword>
<dbReference type="Proteomes" id="UP000184016">
    <property type="component" value="Unassembled WGS sequence"/>
</dbReference>
<dbReference type="CDD" id="cd06533">
    <property type="entry name" value="Glyco_transf_WecG_TagA"/>
    <property type="match status" value="1"/>
</dbReference>
<dbReference type="PANTHER" id="PTHR34136:SF1">
    <property type="entry name" value="UDP-N-ACETYL-D-MANNOSAMINURONIC ACID TRANSFERASE"/>
    <property type="match status" value="1"/>
</dbReference>
<evidence type="ECO:0000256" key="1">
    <source>
        <dbReference type="ARBA" id="ARBA00022676"/>
    </source>
</evidence>
<proteinExistence type="predicted"/>
<dbReference type="NCBIfam" id="TIGR00696">
    <property type="entry name" value="wecG_tagA_cpsF"/>
    <property type="match status" value="1"/>
</dbReference>
<dbReference type="GO" id="GO:0016758">
    <property type="term" value="F:hexosyltransferase activity"/>
    <property type="evidence" value="ECO:0007669"/>
    <property type="project" value="TreeGrafter"/>
</dbReference>
<dbReference type="Pfam" id="PF03808">
    <property type="entry name" value="Glyco_tran_WecG"/>
    <property type="match status" value="1"/>
</dbReference>
<organism evidence="3 4">
    <name type="scientific">Alicyclobacillus tolerans</name>
    <dbReference type="NCBI Taxonomy" id="90970"/>
    <lineage>
        <taxon>Bacteria</taxon>
        <taxon>Bacillati</taxon>
        <taxon>Bacillota</taxon>
        <taxon>Bacilli</taxon>
        <taxon>Bacillales</taxon>
        <taxon>Alicyclobacillaceae</taxon>
        <taxon>Alicyclobacillus</taxon>
    </lineage>
</organism>
<reference evidence="4" key="1">
    <citation type="submission" date="2016-11" db="EMBL/GenBank/DDBJ databases">
        <authorList>
            <person name="Varghese N."/>
            <person name="Submissions S."/>
        </authorList>
    </citation>
    <scope>NUCLEOTIDE SEQUENCE [LARGE SCALE GENOMIC DNA]</scope>
    <source>
        <strain evidence="4">USBA-503</strain>
    </source>
</reference>
<keyword evidence="1" id="KW-0328">Glycosyltransferase</keyword>
<dbReference type="EMBL" id="FRAF01000003">
    <property type="protein sequence ID" value="SHJ77511.1"/>
    <property type="molecule type" value="Genomic_DNA"/>
</dbReference>
<dbReference type="AlphaFoldDB" id="A0A1M6M211"/>
<dbReference type="STRING" id="1830138.SAMN05443507_103149"/>
<keyword evidence="2 3" id="KW-0808">Transferase</keyword>
<evidence type="ECO:0000313" key="3">
    <source>
        <dbReference type="EMBL" id="SHJ77511.1"/>
    </source>
</evidence>
<dbReference type="PANTHER" id="PTHR34136">
    <property type="match status" value="1"/>
</dbReference>
<accession>A0A1M6M211</accession>
<evidence type="ECO:0000256" key="2">
    <source>
        <dbReference type="ARBA" id="ARBA00022679"/>
    </source>
</evidence>
<evidence type="ECO:0000313" key="4">
    <source>
        <dbReference type="Proteomes" id="UP000184016"/>
    </source>
</evidence>
<dbReference type="InterPro" id="IPR004629">
    <property type="entry name" value="WecG_TagA_CpsF"/>
</dbReference>
<protein>
    <submittedName>
        <fullName evidence="3">N-acetylglucosaminyldiphosphoundecaprenol N-acetyl-beta-D-mannosaminyltransferase</fullName>
    </submittedName>
</protein>